<sequence length="191" mass="22924">MFVNKDKKSYELEYVINSIKNDKNYRCGYHNCLDFYNDDDWCNQFTSQLFKEFEIISVRNVGGMKDGFYIVDRNYTKFINSSFIIKKSSKKLFESLLKGQFSLINKDKSIDKYFVKYIKDNTIKHYTYDDFIEEFNPNKHTPSNNRYYQPHTNSPHTVNGFWRNQPYGSRSNPQYKMIWIDSFERGSKKVG</sequence>
<comment type="caution">
    <text evidence="1">The sequence shown here is derived from an EMBL/GenBank/DDBJ whole genome shotgun (WGS) entry which is preliminary data.</text>
</comment>
<organism evidence="1 2">
    <name type="scientific">Malaciobacter canalis</name>
    <dbReference type="NCBI Taxonomy" id="1912871"/>
    <lineage>
        <taxon>Bacteria</taxon>
        <taxon>Pseudomonadati</taxon>
        <taxon>Campylobacterota</taxon>
        <taxon>Epsilonproteobacteria</taxon>
        <taxon>Campylobacterales</taxon>
        <taxon>Arcobacteraceae</taxon>
        <taxon>Malaciobacter</taxon>
    </lineage>
</organism>
<evidence type="ECO:0000313" key="2">
    <source>
        <dbReference type="Proteomes" id="UP000221384"/>
    </source>
</evidence>
<evidence type="ECO:0008006" key="3">
    <source>
        <dbReference type="Google" id="ProtNLM"/>
    </source>
</evidence>
<dbReference type="RefSeq" id="WP_099334982.1">
    <property type="nucleotide sequence ID" value="NZ_CP042812.1"/>
</dbReference>
<dbReference type="Proteomes" id="UP000221384">
    <property type="component" value="Unassembled WGS sequence"/>
</dbReference>
<protein>
    <recommendedName>
        <fullName evidence="3">Restriction endonuclease</fullName>
    </recommendedName>
</protein>
<name>A0ABX4LN21_9BACT</name>
<keyword evidence="2" id="KW-1185">Reference proteome</keyword>
<dbReference type="EMBL" id="NWVW01000014">
    <property type="protein sequence ID" value="PHO09093.1"/>
    <property type="molecule type" value="Genomic_DNA"/>
</dbReference>
<evidence type="ECO:0000313" key="1">
    <source>
        <dbReference type="EMBL" id="PHO09093.1"/>
    </source>
</evidence>
<gene>
    <name evidence="1" type="ORF">CPG37_10875</name>
</gene>
<reference evidence="1 2" key="1">
    <citation type="submission" date="2017-09" db="EMBL/GenBank/DDBJ databases">
        <authorList>
            <person name="Perez-Cataluna A."/>
            <person name="Figueras M.J."/>
            <person name="Salas-Masso N."/>
        </authorList>
    </citation>
    <scope>NUCLEOTIDE SEQUENCE [LARGE SCALE GENOMIC DNA]</scope>
    <source>
        <strain evidence="1 2">F138-33</strain>
    </source>
</reference>
<accession>A0ABX4LN21</accession>
<proteinExistence type="predicted"/>